<comment type="caution">
    <text evidence="2">The sequence shown here is derived from an EMBL/GenBank/DDBJ whole genome shotgun (WGS) entry which is preliminary data.</text>
</comment>
<evidence type="ECO:0000313" key="3">
    <source>
        <dbReference type="Proteomes" id="UP000604825"/>
    </source>
</evidence>
<evidence type="ECO:0008006" key="4">
    <source>
        <dbReference type="Google" id="ProtNLM"/>
    </source>
</evidence>
<dbReference type="Proteomes" id="UP000604825">
    <property type="component" value="Unassembled WGS sequence"/>
</dbReference>
<protein>
    <recommendedName>
        <fullName evidence="4">DUF1618 domain-containing protein</fullName>
    </recommendedName>
</protein>
<feature type="compositionally biased region" description="Basic and acidic residues" evidence="1">
    <location>
        <begin position="405"/>
        <end position="437"/>
    </location>
</feature>
<reference evidence="2" key="1">
    <citation type="submission" date="2020-10" db="EMBL/GenBank/DDBJ databases">
        <authorList>
            <person name="Han B."/>
            <person name="Lu T."/>
            <person name="Zhao Q."/>
            <person name="Huang X."/>
            <person name="Zhao Y."/>
        </authorList>
    </citation>
    <scope>NUCLEOTIDE SEQUENCE</scope>
</reference>
<dbReference type="OrthoDB" id="683851at2759"/>
<name>A0A811S6F5_9POAL</name>
<evidence type="ECO:0000313" key="2">
    <source>
        <dbReference type="EMBL" id="CAD6337834.1"/>
    </source>
</evidence>
<proteinExistence type="predicted"/>
<dbReference type="PANTHER" id="PTHR33074:SF102">
    <property type="entry name" value="DUF1618 DOMAIN-CONTAINING PROTEIN"/>
    <property type="match status" value="1"/>
</dbReference>
<gene>
    <name evidence="2" type="ORF">NCGR_LOCUS61932</name>
</gene>
<feature type="region of interest" description="Disordered" evidence="1">
    <location>
        <begin position="368"/>
        <end position="437"/>
    </location>
</feature>
<dbReference type="PANTHER" id="PTHR33074">
    <property type="entry name" value="EXPRESSED PROTEIN-RELATED"/>
    <property type="match status" value="1"/>
</dbReference>
<evidence type="ECO:0000256" key="1">
    <source>
        <dbReference type="SAM" id="MobiDB-lite"/>
    </source>
</evidence>
<sequence length="437" mass="49216">MTDADWIFAMKEAKREGDLAPELPELGPRYPDWIILARRAFISDRQNAAVAVAGCTSDGNPIEVFLFAADPPAASHLRVHCPGRNDQFSSHNPAVIFSRDDLILFEVCLDRGRVSDYFIYRAHPRHPSLLLIPDPDEPCSSGLCNTGIVRCGADHFAVVSLYWDSGMFNLTVFSSRTGAWTTRVAPVEPSKWVTKNHLNVLGFKPTKGCHGCGEVIKFVEVEYDADEDDDDEDELVYKWIAVTRSRKLDSTEWGRAHEVSSEDVTASEDFHGWSDLLPDKLCVNGKPNLKKMPVGLPTLCEFNSVMYLMRKLMFWHSKGWVLAVDTKSKKLESVARFSAVSTLGFMTAYYPSSFSKYLNDNSTALGVERREDRDRHAGDGGSDEGAGDPNDTQHRVQDPRAPSVEFRDARVSRVKRELPPRQDDDDRRRSDGYFDMR</sequence>
<organism evidence="2 3">
    <name type="scientific">Miscanthus lutarioriparius</name>
    <dbReference type="NCBI Taxonomy" id="422564"/>
    <lineage>
        <taxon>Eukaryota</taxon>
        <taxon>Viridiplantae</taxon>
        <taxon>Streptophyta</taxon>
        <taxon>Embryophyta</taxon>
        <taxon>Tracheophyta</taxon>
        <taxon>Spermatophyta</taxon>
        <taxon>Magnoliopsida</taxon>
        <taxon>Liliopsida</taxon>
        <taxon>Poales</taxon>
        <taxon>Poaceae</taxon>
        <taxon>PACMAD clade</taxon>
        <taxon>Panicoideae</taxon>
        <taxon>Andropogonodae</taxon>
        <taxon>Andropogoneae</taxon>
        <taxon>Saccharinae</taxon>
        <taxon>Miscanthus</taxon>
    </lineage>
</organism>
<dbReference type="AlphaFoldDB" id="A0A811S6F5"/>
<keyword evidence="3" id="KW-1185">Reference proteome</keyword>
<dbReference type="EMBL" id="CAJGYO010000018">
    <property type="protein sequence ID" value="CAD6337834.1"/>
    <property type="molecule type" value="Genomic_DNA"/>
</dbReference>
<accession>A0A811S6F5</accession>
<feature type="compositionally biased region" description="Basic and acidic residues" evidence="1">
    <location>
        <begin position="368"/>
        <end position="378"/>
    </location>
</feature>